<dbReference type="PANTHER" id="PTHR21342:SF0">
    <property type="entry name" value="BIFUNCTIONAL NMN ADENYLYLTRANSFERASE_NUDIX HYDROLASE"/>
    <property type="match status" value="1"/>
</dbReference>
<dbReference type="PANTHER" id="PTHR21342">
    <property type="entry name" value="PHOSPHOPANTETHEINE ADENYLYLTRANSFERASE"/>
    <property type="match status" value="1"/>
</dbReference>
<evidence type="ECO:0000256" key="1">
    <source>
        <dbReference type="ARBA" id="ARBA00022679"/>
    </source>
</evidence>
<proteinExistence type="predicted"/>
<sequence>MTQRVACFTGRFQPFHNQHLEVLSALSHEFDRIIIGITNPDLENLSEHAASLHRHTDAANPFSYESRVQIIKASISELTDLNNVEIEIIPFDLTQPVSWTVPAETVFALRIFSAWEASKLDLFTGQEFEVLELPAPATKLSASDIRQALTTNDSTWHSHVAPGAVSTIQQEWDNAKSKVSV</sequence>
<keyword evidence="2" id="KW-0548">Nucleotidyltransferase</keyword>
<dbReference type="GO" id="GO:0016779">
    <property type="term" value="F:nucleotidyltransferase activity"/>
    <property type="evidence" value="ECO:0007669"/>
    <property type="project" value="UniProtKB-KW"/>
</dbReference>
<dbReference type="InterPro" id="IPR004821">
    <property type="entry name" value="Cyt_trans-like"/>
</dbReference>
<dbReference type="AlphaFoldDB" id="A0A6J6KPV5"/>
<evidence type="ECO:0000313" key="4">
    <source>
        <dbReference type="EMBL" id="CAB4650175.1"/>
    </source>
</evidence>
<dbReference type="InterPro" id="IPR014729">
    <property type="entry name" value="Rossmann-like_a/b/a_fold"/>
</dbReference>
<feature type="domain" description="Cytidyltransferase-like" evidence="3">
    <location>
        <begin position="8"/>
        <end position="147"/>
    </location>
</feature>
<dbReference type="NCBIfam" id="TIGR00125">
    <property type="entry name" value="cyt_tran_rel"/>
    <property type="match status" value="1"/>
</dbReference>
<name>A0A6J6KPV5_9ZZZZ</name>
<evidence type="ECO:0000259" key="3">
    <source>
        <dbReference type="Pfam" id="PF01467"/>
    </source>
</evidence>
<dbReference type="SUPFAM" id="SSF52374">
    <property type="entry name" value="Nucleotidylyl transferase"/>
    <property type="match status" value="1"/>
</dbReference>
<organism evidence="4">
    <name type="scientific">freshwater metagenome</name>
    <dbReference type="NCBI Taxonomy" id="449393"/>
    <lineage>
        <taxon>unclassified sequences</taxon>
        <taxon>metagenomes</taxon>
        <taxon>ecological metagenomes</taxon>
    </lineage>
</organism>
<dbReference type="EMBL" id="CAEZWI010000039">
    <property type="protein sequence ID" value="CAB4650175.1"/>
    <property type="molecule type" value="Genomic_DNA"/>
</dbReference>
<evidence type="ECO:0000256" key="2">
    <source>
        <dbReference type="ARBA" id="ARBA00022695"/>
    </source>
</evidence>
<gene>
    <name evidence="4" type="ORF">UFOPK2237_00460</name>
</gene>
<protein>
    <submittedName>
        <fullName evidence="4">Unannotated protein</fullName>
    </submittedName>
</protein>
<reference evidence="4" key="1">
    <citation type="submission" date="2020-05" db="EMBL/GenBank/DDBJ databases">
        <authorList>
            <person name="Chiriac C."/>
            <person name="Salcher M."/>
            <person name="Ghai R."/>
            <person name="Kavagutti S V."/>
        </authorList>
    </citation>
    <scope>NUCLEOTIDE SEQUENCE</scope>
</reference>
<accession>A0A6J6KPV5</accession>
<keyword evidence="1" id="KW-0808">Transferase</keyword>
<dbReference type="Pfam" id="PF01467">
    <property type="entry name" value="CTP_transf_like"/>
    <property type="match status" value="1"/>
</dbReference>
<dbReference type="Gene3D" id="3.40.50.620">
    <property type="entry name" value="HUPs"/>
    <property type="match status" value="1"/>
</dbReference>